<gene>
    <name evidence="1" type="ORF">OUZ56_029912</name>
</gene>
<dbReference type="EMBL" id="JAOYFB010000040">
    <property type="protein sequence ID" value="KAK4037886.1"/>
    <property type="molecule type" value="Genomic_DNA"/>
</dbReference>
<keyword evidence="2" id="KW-1185">Reference proteome</keyword>
<dbReference type="Proteomes" id="UP001234178">
    <property type="component" value="Unassembled WGS sequence"/>
</dbReference>
<protein>
    <submittedName>
        <fullName evidence="1">Uncharacterized protein</fullName>
    </submittedName>
</protein>
<evidence type="ECO:0000313" key="2">
    <source>
        <dbReference type="Proteomes" id="UP001234178"/>
    </source>
</evidence>
<organism evidence="1 2">
    <name type="scientific">Daphnia magna</name>
    <dbReference type="NCBI Taxonomy" id="35525"/>
    <lineage>
        <taxon>Eukaryota</taxon>
        <taxon>Metazoa</taxon>
        <taxon>Ecdysozoa</taxon>
        <taxon>Arthropoda</taxon>
        <taxon>Crustacea</taxon>
        <taxon>Branchiopoda</taxon>
        <taxon>Diplostraca</taxon>
        <taxon>Cladocera</taxon>
        <taxon>Anomopoda</taxon>
        <taxon>Daphniidae</taxon>
        <taxon>Daphnia</taxon>
    </lineage>
</organism>
<accession>A0ABR0B888</accession>
<comment type="caution">
    <text evidence="1">The sequence shown here is derived from an EMBL/GenBank/DDBJ whole genome shotgun (WGS) entry which is preliminary data.</text>
</comment>
<sequence>MAVEGDFGSGPNICLQTVTGHRGQRDLRVKLAQLVVIIYNHETNFALEQKYRNPTRLTGATTNN</sequence>
<reference evidence="1 2" key="1">
    <citation type="journal article" date="2023" name="Nucleic Acids Res.">
        <title>The hologenome of Daphnia magna reveals possible DNA methylation and microbiome-mediated evolution of the host genome.</title>
        <authorList>
            <person name="Chaturvedi A."/>
            <person name="Li X."/>
            <person name="Dhandapani V."/>
            <person name="Marshall H."/>
            <person name="Kissane S."/>
            <person name="Cuenca-Cambronero M."/>
            <person name="Asole G."/>
            <person name="Calvet F."/>
            <person name="Ruiz-Romero M."/>
            <person name="Marangio P."/>
            <person name="Guigo R."/>
            <person name="Rago D."/>
            <person name="Mirbahai L."/>
            <person name="Eastwood N."/>
            <person name="Colbourne J.K."/>
            <person name="Zhou J."/>
            <person name="Mallon E."/>
            <person name="Orsini L."/>
        </authorList>
    </citation>
    <scope>NUCLEOTIDE SEQUENCE [LARGE SCALE GENOMIC DNA]</scope>
    <source>
        <strain evidence="1">LRV0_1</strain>
    </source>
</reference>
<proteinExistence type="predicted"/>
<evidence type="ECO:0000313" key="1">
    <source>
        <dbReference type="EMBL" id="KAK4037886.1"/>
    </source>
</evidence>
<name>A0ABR0B888_9CRUS</name>